<organism evidence="1 2">
    <name type="scientific">Pedobacter hiemivivus</name>
    <dbReference type="NCBI Taxonomy" id="2530454"/>
    <lineage>
        <taxon>Bacteria</taxon>
        <taxon>Pseudomonadati</taxon>
        <taxon>Bacteroidota</taxon>
        <taxon>Sphingobacteriia</taxon>
        <taxon>Sphingobacteriales</taxon>
        <taxon>Sphingobacteriaceae</taxon>
        <taxon>Pedobacter</taxon>
    </lineage>
</organism>
<name>A0A4U1G293_9SPHI</name>
<gene>
    <name evidence="1" type="ORF">FBD94_20680</name>
</gene>
<evidence type="ECO:0000313" key="2">
    <source>
        <dbReference type="Proteomes" id="UP000309594"/>
    </source>
</evidence>
<proteinExistence type="predicted"/>
<dbReference type="Proteomes" id="UP000309594">
    <property type="component" value="Unassembled WGS sequence"/>
</dbReference>
<accession>A0A4U1G293</accession>
<evidence type="ECO:0000313" key="1">
    <source>
        <dbReference type="EMBL" id="TKC57691.1"/>
    </source>
</evidence>
<protein>
    <submittedName>
        <fullName evidence="1">Uncharacterized protein</fullName>
    </submittedName>
</protein>
<dbReference type="RefSeq" id="WP_136881612.1">
    <property type="nucleotide sequence ID" value="NZ_SWDX01000009.1"/>
</dbReference>
<comment type="caution">
    <text evidence="1">The sequence shown here is derived from an EMBL/GenBank/DDBJ whole genome shotgun (WGS) entry which is preliminary data.</text>
</comment>
<reference evidence="1 2" key="1">
    <citation type="submission" date="2019-04" db="EMBL/GenBank/DDBJ databases">
        <title>Pedobacter sp. RP-1-16 sp. nov., isolated from Arctic soil.</title>
        <authorList>
            <person name="Dahal R.H."/>
            <person name="Kim D.-U."/>
        </authorList>
    </citation>
    <scope>NUCLEOTIDE SEQUENCE [LARGE SCALE GENOMIC DNA]</scope>
    <source>
        <strain evidence="1 2">RP-1-16</strain>
    </source>
</reference>
<dbReference type="EMBL" id="SWDX01000009">
    <property type="protein sequence ID" value="TKC57691.1"/>
    <property type="molecule type" value="Genomic_DNA"/>
</dbReference>
<dbReference type="AlphaFoldDB" id="A0A4U1G293"/>
<sequence>MSDSYKAVKQPLKDSTTLGVKLKLLDALGEQDVISSVVLQQIKLVLPEAFKVANERNRFMHDQWVFAPQTLENGIINRMSLTDLKNWNTVPTAEVPYTYSDLEDLLRRIGALQHTFGEAVNTLQLLSVKH</sequence>